<comment type="similarity">
    <text evidence="3">Belongs to the FMN-dependent alpha-hydroxy acid dehydrogenase family.</text>
</comment>
<feature type="domain" description="FMN hydroxy acid dehydrogenase" evidence="6">
    <location>
        <begin position="39"/>
        <end position="386"/>
    </location>
</feature>
<dbReference type="PROSITE" id="PS51349">
    <property type="entry name" value="FMN_HYDROXY_ACID_DH_2"/>
    <property type="match status" value="1"/>
</dbReference>
<dbReference type="InterPro" id="IPR008259">
    <property type="entry name" value="FMN_hydac_DH_AS"/>
</dbReference>
<dbReference type="Gene3D" id="3.20.20.70">
    <property type="entry name" value="Aldolase class I"/>
    <property type="match status" value="2"/>
</dbReference>
<dbReference type="InterPro" id="IPR000262">
    <property type="entry name" value="FMN-dep_DH"/>
</dbReference>
<comment type="cofactor">
    <cofactor evidence="1">
        <name>FMN</name>
        <dbReference type="ChEBI" id="CHEBI:58210"/>
    </cofactor>
</comment>
<reference evidence="7" key="1">
    <citation type="submission" date="2023-01" db="EMBL/GenBank/DDBJ databases">
        <authorList>
            <person name="Van Ghelder C."/>
            <person name="Rancurel C."/>
        </authorList>
    </citation>
    <scope>NUCLEOTIDE SEQUENCE</scope>
    <source>
        <strain evidence="7">CNCM I-4278</strain>
    </source>
</reference>
<dbReference type="InterPro" id="IPR012133">
    <property type="entry name" value="Alpha-hydoxy_acid_DH_FMN"/>
</dbReference>
<dbReference type="GO" id="GO:0010181">
    <property type="term" value="F:FMN binding"/>
    <property type="evidence" value="ECO:0007669"/>
    <property type="project" value="InterPro"/>
</dbReference>
<feature type="binding site" evidence="5">
    <location>
        <position position="218"/>
    </location>
    <ligand>
        <name>glyoxylate</name>
        <dbReference type="ChEBI" id="CHEBI:36655"/>
    </ligand>
</feature>
<evidence type="ECO:0000256" key="2">
    <source>
        <dbReference type="ARBA" id="ARBA00023002"/>
    </source>
</evidence>
<evidence type="ECO:0000313" key="7">
    <source>
        <dbReference type="EMBL" id="CAI6323051.1"/>
    </source>
</evidence>
<feature type="binding site" evidence="5">
    <location>
        <position position="209"/>
    </location>
    <ligand>
        <name>FMN</name>
        <dbReference type="ChEBI" id="CHEBI:58210"/>
    </ligand>
</feature>
<proteinExistence type="inferred from homology"/>
<evidence type="ECO:0000256" key="4">
    <source>
        <dbReference type="PIRSR" id="PIRSR000138-1"/>
    </source>
</evidence>
<dbReference type="InterPro" id="IPR013785">
    <property type="entry name" value="Aldolase_TIM"/>
</dbReference>
<dbReference type="PANTHER" id="PTHR10578:SF140">
    <property type="entry name" value="FMN HYDROXY ACID DEHYDROGENASE DOMAIN-CONTAINING PROTEIN"/>
    <property type="match status" value="1"/>
</dbReference>
<evidence type="ECO:0000313" key="8">
    <source>
        <dbReference type="Proteomes" id="UP001152607"/>
    </source>
</evidence>
<dbReference type="PANTHER" id="PTHR10578">
    <property type="entry name" value="S -2-HYDROXY-ACID OXIDASE-RELATED"/>
    <property type="match status" value="1"/>
</dbReference>
<feature type="binding site" evidence="5">
    <location>
        <position position="149"/>
    </location>
    <ligand>
        <name>FMN</name>
        <dbReference type="ChEBI" id="CHEBI:58210"/>
    </ligand>
</feature>
<feature type="binding site" evidence="5">
    <location>
        <begin position="120"/>
        <end position="122"/>
    </location>
    <ligand>
        <name>FMN</name>
        <dbReference type="ChEBI" id="CHEBI:58210"/>
    </ligand>
</feature>
<dbReference type="GO" id="GO:0016491">
    <property type="term" value="F:oxidoreductase activity"/>
    <property type="evidence" value="ECO:0007669"/>
    <property type="project" value="UniProtKB-KW"/>
</dbReference>
<feature type="binding site" evidence="5">
    <location>
        <position position="282"/>
    </location>
    <ligand>
        <name>glyoxylate</name>
        <dbReference type="ChEBI" id="CHEBI:36655"/>
    </ligand>
</feature>
<gene>
    <name evidence="7" type="ORF">PDIGIT_LOCUS3675</name>
</gene>
<dbReference type="PIRSF" id="PIRSF000138">
    <property type="entry name" value="Al-hdrx_acd_dh"/>
    <property type="match status" value="1"/>
</dbReference>
<keyword evidence="5" id="KW-0288">FMN</keyword>
<comment type="caution">
    <text evidence="7">The sequence shown here is derived from an EMBL/GenBank/DDBJ whole genome shotgun (WGS) entry which is preliminary data.</text>
</comment>
<evidence type="ECO:0000259" key="6">
    <source>
        <dbReference type="PROSITE" id="PS51349"/>
    </source>
</evidence>
<feature type="binding site" evidence="5">
    <location>
        <begin position="336"/>
        <end position="337"/>
    </location>
    <ligand>
        <name>FMN</name>
        <dbReference type="ChEBI" id="CHEBI:58210"/>
    </ligand>
</feature>
<feature type="binding site" evidence="5">
    <location>
        <position position="183"/>
    </location>
    <ligand>
        <name>glyoxylate</name>
        <dbReference type="ChEBI" id="CHEBI:36655"/>
    </ligand>
</feature>
<dbReference type="Proteomes" id="UP001152607">
    <property type="component" value="Unassembled WGS sequence"/>
</dbReference>
<keyword evidence="8" id="KW-1185">Reference proteome</keyword>
<dbReference type="SUPFAM" id="SSF51395">
    <property type="entry name" value="FMN-linked oxidoreductases"/>
    <property type="match status" value="1"/>
</dbReference>
<dbReference type="OrthoDB" id="1925334at2759"/>
<dbReference type="EMBL" id="CAOQHR010000002">
    <property type="protein sequence ID" value="CAI6323051.1"/>
    <property type="molecule type" value="Genomic_DNA"/>
</dbReference>
<keyword evidence="5" id="KW-0285">Flavoprotein</keyword>
<feature type="binding site" evidence="5">
    <location>
        <position position="277"/>
    </location>
    <ligand>
        <name>FMN</name>
        <dbReference type="ChEBI" id="CHEBI:58210"/>
    </ligand>
</feature>
<dbReference type="PROSITE" id="PS00557">
    <property type="entry name" value="FMN_HYDROXY_ACID_DH_1"/>
    <property type="match status" value="1"/>
</dbReference>
<evidence type="ECO:0000256" key="5">
    <source>
        <dbReference type="PIRSR" id="PIRSR000138-2"/>
    </source>
</evidence>
<keyword evidence="2" id="KW-0560">Oxidoreductase</keyword>
<accession>A0A9W4U9H4</accession>
<feature type="active site" description="Proton acceptor" evidence="4">
    <location>
        <position position="279"/>
    </location>
</feature>
<feature type="binding site" evidence="5">
    <location>
        <position position="65"/>
    </location>
    <ligand>
        <name>glyoxylate</name>
        <dbReference type="ChEBI" id="CHEBI:36655"/>
    </ligand>
</feature>
<evidence type="ECO:0000256" key="1">
    <source>
        <dbReference type="ARBA" id="ARBA00001917"/>
    </source>
</evidence>
<name>A0A9W4U9H4_9PLEO</name>
<dbReference type="Pfam" id="PF01070">
    <property type="entry name" value="FMN_dh"/>
    <property type="match status" value="2"/>
</dbReference>
<evidence type="ECO:0000256" key="3">
    <source>
        <dbReference type="ARBA" id="ARBA00024042"/>
    </source>
</evidence>
<dbReference type="InterPro" id="IPR037396">
    <property type="entry name" value="FMN_HAD"/>
</dbReference>
<feature type="binding site" evidence="5">
    <location>
        <position position="181"/>
    </location>
    <ligand>
        <name>FMN</name>
        <dbReference type="ChEBI" id="CHEBI:58210"/>
    </ligand>
</feature>
<feature type="binding site" evidence="5">
    <location>
        <begin position="313"/>
        <end position="317"/>
    </location>
    <ligand>
        <name>FMN</name>
        <dbReference type="ChEBI" id="CHEBI:58210"/>
    </ligand>
</feature>
<organism evidence="7 8">
    <name type="scientific">Periconia digitata</name>
    <dbReference type="NCBI Taxonomy" id="1303443"/>
    <lineage>
        <taxon>Eukaryota</taxon>
        <taxon>Fungi</taxon>
        <taxon>Dikarya</taxon>
        <taxon>Ascomycota</taxon>
        <taxon>Pezizomycotina</taxon>
        <taxon>Dothideomycetes</taxon>
        <taxon>Pleosporomycetidae</taxon>
        <taxon>Pleosporales</taxon>
        <taxon>Massarineae</taxon>
        <taxon>Periconiaceae</taxon>
        <taxon>Periconia</taxon>
    </lineage>
</organism>
<feature type="binding site" evidence="5">
    <location>
        <position position="279"/>
    </location>
    <ligand>
        <name>glyoxylate</name>
        <dbReference type="ChEBI" id="CHEBI:36655"/>
    </ligand>
</feature>
<dbReference type="AlphaFoldDB" id="A0A9W4U9H4"/>
<protein>
    <recommendedName>
        <fullName evidence="6">FMN hydroxy acid dehydrogenase domain-containing protein</fullName>
    </recommendedName>
</protein>
<feature type="binding site" evidence="5">
    <location>
        <position position="255"/>
    </location>
    <ligand>
        <name>FMN</name>
        <dbReference type="ChEBI" id="CHEBI:58210"/>
    </ligand>
</feature>
<sequence length="391" mass="42810">MRFSILGLASTALAARPFLNEPDTGLDDIAGSTANGTLPPLDSMVGLPDFDWAARRKLNASSYTYYRNGAAGEWSYRNNLEVFQRFRLRPRVMVDILKIEESLPTTILGHQFSAPFFIAPCARAGYAHEDGELNFVKGAGEEDILYMPSLFSSKSFDDIYAARVSGNSTSGNSSTQALFQQVYLTDDMNETRELFQKIEKAGSKAIILTVDSAADGNRHRAARFGVGSADSSYSLLTWDMYHQLSNMTSLPIIPKGIQTVDDARLAVKNGAKAIYLSNHGGRQLDTTPSSLEVALEIYEEDPEIFKQVEVFADGGVRYGADVLKLLALGVKAVGVGRPFMYSNAYGVDGVKKVIKMLKHEVAIDAANLGVADLKEIGPQYVNWKSVNAWFS</sequence>